<accession>A0AAN6NJ92</accession>
<reference evidence="3" key="1">
    <citation type="journal article" date="2023" name="Mol. Phylogenet. Evol.">
        <title>Genome-scale phylogeny and comparative genomics of the fungal order Sordariales.</title>
        <authorList>
            <person name="Hensen N."/>
            <person name="Bonometti L."/>
            <person name="Westerberg I."/>
            <person name="Brannstrom I.O."/>
            <person name="Guillou S."/>
            <person name="Cros-Aarteil S."/>
            <person name="Calhoun S."/>
            <person name="Haridas S."/>
            <person name="Kuo A."/>
            <person name="Mondo S."/>
            <person name="Pangilinan J."/>
            <person name="Riley R."/>
            <person name="LaButti K."/>
            <person name="Andreopoulos B."/>
            <person name="Lipzen A."/>
            <person name="Chen C."/>
            <person name="Yan M."/>
            <person name="Daum C."/>
            <person name="Ng V."/>
            <person name="Clum A."/>
            <person name="Steindorff A."/>
            <person name="Ohm R.A."/>
            <person name="Martin F."/>
            <person name="Silar P."/>
            <person name="Natvig D.O."/>
            <person name="Lalanne C."/>
            <person name="Gautier V."/>
            <person name="Ament-Velasquez S.L."/>
            <person name="Kruys A."/>
            <person name="Hutchinson M.I."/>
            <person name="Powell A.J."/>
            <person name="Barry K."/>
            <person name="Miller A.N."/>
            <person name="Grigoriev I.V."/>
            <person name="Debuchy R."/>
            <person name="Gladieux P."/>
            <person name="Hiltunen Thoren M."/>
            <person name="Johannesson H."/>
        </authorList>
    </citation>
    <scope>NUCLEOTIDE SEQUENCE [LARGE SCALE GENOMIC DNA]</scope>
    <source>
        <strain evidence="3">CBS 340.73</strain>
    </source>
</reference>
<proteinExistence type="predicted"/>
<keyword evidence="3" id="KW-1185">Reference proteome</keyword>
<dbReference type="AlphaFoldDB" id="A0AAN6NJ92"/>
<feature type="region of interest" description="Disordered" evidence="1">
    <location>
        <begin position="76"/>
        <end position="105"/>
    </location>
</feature>
<name>A0AAN6NJ92_9PEZI</name>
<evidence type="ECO:0000313" key="3">
    <source>
        <dbReference type="Proteomes" id="UP001303473"/>
    </source>
</evidence>
<organism evidence="2 3">
    <name type="scientific">Diplogelasinospora grovesii</name>
    <dbReference type="NCBI Taxonomy" id="303347"/>
    <lineage>
        <taxon>Eukaryota</taxon>
        <taxon>Fungi</taxon>
        <taxon>Dikarya</taxon>
        <taxon>Ascomycota</taxon>
        <taxon>Pezizomycotina</taxon>
        <taxon>Sordariomycetes</taxon>
        <taxon>Sordariomycetidae</taxon>
        <taxon>Sordariales</taxon>
        <taxon>Diplogelasinosporaceae</taxon>
        <taxon>Diplogelasinospora</taxon>
    </lineage>
</organism>
<feature type="compositionally biased region" description="Low complexity" evidence="1">
    <location>
        <begin position="85"/>
        <end position="105"/>
    </location>
</feature>
<gene>
    <name evidence="2" type="ORF">QBC46DRAFT_454816</name>
</gene>
<evidence type="ECO:0000256" key="1">
    <source>
        <dbReference type="SAM" id="MobiDB-lite"/>
    </source>
</evidence>
<sequence>MCRKYQRIGKCGHVYRENGSEARHCSQAHGGRSTVVTHDNTQICGGLECYQDYVLMPNGWTCHKCGGQNNPNTNSCVHSDDRGYSSGSSAPARNASPSAAQATIE</sequence>
<comment type="caution">
    <text evidence="2">The sequence shown here is derived from an EMBL/GenBank/DDBJ whole genome shotgun (WGS) entry which is preliminary data.</text>
</comment>
<protein>
    <submittedName>
        <fullName evidence="2">Uncharacterized protein</fullName>
    </submittedName>
</protein>
<dbReference type="EMBL" id="MU853752">
    <property type="protein sequence ID" value="KAK3946136.1"/>
    <property type="molecule type" value="Genomic_DNA"/>
</dbReference>
<dbReference type="Proteomes" id="UP001303473">
    <property type="component" value="Unassembled WGS sequence"/>
</dbReference>
<evidence type="ECO:0000313" key="2">
    <source>
        <dbReference type="EMBL" id="KAK3946136.1"/>
    </source>
</evidence>